<evidence type="ECO:0000256" key="1">
    <source>
        <dbReference type="SAM" id="Phobius"/>
    </source>
</evidence>
<sequence length="382" mass="44850">MKKLVGIILNLFGGFWLFFGIVGGIISSNDFTSGTIVVLLGLGIFSLGNKIKQSKTTLWEDITNKVHLDYDKIDQIKQSIFSWLGQMSPLVLDVKKKLLTLFKSFQHHSEDKNKKRKVKPQKIISKKKISPSETIKNQKRNVKNQVVAEIVKSLKEEKIRLEEKGVQNKIDDKIFVKEEQYNTKRYSSKKELFYNESDIILAEYRHLTTPEELLQAIADPNRNSYSYSTLGAKEFIRDSLKYKNSSGSYCEPVELTSYYTTFSDLNNEQKAWYFYWRTNALNLNFLDVDLSYIYLFTYELLNYSFNENTAFNVSMLVHLYEAYKEKYRVDRLKEVIFEMLLELNQTDLTKKWINERYNPALYSNLKEEKEISTISRPFGKHT</sequence>
<keyword evidence="4" id="KW-1185">Reference proteome</keyword>
<name>A0ABU8IHZ6_9ENTE</name>
<dbReference type="EMBL" id="NGLE02000001">
    <property type="protein sequence ID" value="MEI5995299.1"/>
    <property type="molecule type" value="Genomic_DNA"/>
</dbReference>
<dbReference type="RefSeq" id="WP_336577205.1">
    <property type="nucleotide sequence ID" value="NZ_NGLE02000001.1"/>
</dbReference>
<feature type="transmembrane region" description="Helical" evidence="1">
    <location>
        <begin position="7"/>
        <end position="25"/>
    </location>
</feature>
<gene>
    <name evidence="3" type="ORF">A5880_002889</name>
</gene>
<comment type="caution">
    <text evidence="3">The sequence shown here is derived from an EMBL/GenBank/DDBJ whole genome shotgun (WGS) entry which is preliminary data.</text>
</comment>
<feature type="domain" description="TerB N-terminal" evidence="2">
    <location>
        <begin position="210"/>
        <end position="339"/>
    </location>
</feature>
<organism evidence="3 4">
    <name type="scientific">Candidatus Enterococcus mansonii</name>
    <dbReference type="NCBI Taxonomy" id="1834181"/>
    <lineage>
        <taxon>Bacteria</taxon>
        <taxon>Bacillati</taxon>
        <taxon>Bacillota</taxon>
        <taxon>Bacilli</taxon>
        <taxon>Lactobacillales</taxon>
        <taxon>Enterococcaceae</taxon>
        <taxon>Enterococcus</taxon>
    </lineage>
</organism>
<keyword evidence="1" id="KW-0472">Membrane</keyword>
<proteinExistence type="predicted"/>
<evidence type="ECO:0000313" key="4">
    <source>
        <dbReference type="Proteomes" id="UP000195139"/>
    </source>
</evidence>
<accession>A0ABU8IHZ6</accession>
<feature type="transmembrane region" description="Helical" evidence="1">
    <location>
        <begin position="31"/>
        <end position="48"/>
    </location>
</feature>
<dbReference type="Proteomes" id="UP000195139">
    <property type="component" value="Unassembled WGS sequence"/>
</dbReference>
<protein>
    <recommendedName>
        <fullName evidence="2">TerB N-terminal domain-containing protein</fullName>
    </recommendedName>
</protein>
<keyword evidence="1" id="KW-0812">Transmembrane</keyword>
<dbReference type="InterPro" id="IPR025266">
    <property type="entry name" value="TerB_N"/>
</dbReference>
<evidence type="ECO:0000313" key="3">
    <source>
        <dbReference type="EMBL" id="MEI5995299.1"/>
    </source>
</evidence>
<reference evidence="3" key="1">
    <citation type="submission" date="2018-07" db="EMBL/GenBank/DDBJ databases">
        <title>The Genome Sequence of Enterococcus sp. DIV0659b.</title>
        <authorList>
            <consortium name="The Broad Institute Genomics Platform"/>
            <consortium name="The Broad Institute Genomic Center for Infectious Diseases"/>
            <person name="Earl A."/>
            <person name="Manson A."/>
            <person name="Schwartman J."/>
            <person name="Gilmore M."/>
            <person name="Abouelleil A."/>
            <person name="Cao P."/>
            <person name="Chapman S."/>
            <person name="Cusick C."/>
            <person name="Shea T."/>
            <person name="Young S."/>
            <person name="Neafsey D."/>
            <person name="Nusbaum C."/>
            <person name="Birren B."/>
        </authorList>
    </citation>
    <scope>NUCLEOTIDE SEQUENCE [LARGE SCALE GENOMIC DNA]</scope>
    <source>
        <strain evidence="3">4G2_DIV0659</strain>
    </source>
</reference>
<keyword evidence="1" id="KW-1133">Transmembrane helix</keyword>
<evidence type="ECO:0000259" key="2">
    <source>
        <dbReference type="Pfam" id="PF13208"/>
    </source>
</evidence>
<dbReference type="Pfam" id="PF13208">
    <property type="entry name" value="TerB_N"/>
    <property type="match status" value="1"/>
</dbReference>